<evidence type="ECO:0000256" key="1">
    <source>
        <dbReference type="ARBA" id="ARBA00006336"/>
    </source>
</evidence>
<feature type="domain" description="Isochorismatase-like" evidence="8">
    <location>
        <begin position="7"/>
        <end position="197"/>
    </location>
</feature>
<accession>A0A917JNU1</accession>
<comment type="pathway">
    <text evidence="5">Cofactor biosynthesis; nicotinate biosynthesis; nicotinate from nicotinamide: step 1/1.</text>
</comment>
<comment type="caution">
    <text evidence="9">The sequence shown here is derived from an EMBL/GenBank/DDBJ whole genome shotgun (WGS) entry which is preliminary data.</text>
</comment>
<evidence type="ECO:0000256" key="2">
    <source>
        <dbReference type="ARBA" id="ARBA00022642"/>
    </source>
</evidence>
<keyword evidence="3" id="KW-0479">Metal-binding</keyword>
<dbReference type="CDD" id="cd01011">
    <property type="entry name" value="nicotinamidase"/>
    <property type="match status" value="1"/>
</dbReference>
<dbReference type="SUPFAM" id="SSF52499">
    <property type="entry name" value="Isochorismatase-like hydrolases"/>
    <property type="match status" value="1"/>
</dbReference>
<keyword evidence="4" id="KW-0378">Hydrolase</keyword>
<protein>
    <recommendedName>
        <fullName evidence="6">nicotinamidase</fullName>
        <ecNumber evidence="6">3.5.1.19</ecNumber>
    </recommendedName>
    <alternativeName>
        <fullName evidence="7">Nicotinamide deamidase</fullName>
    </alternativeName>
</protein>
<evidence type="ECO:0000256" key="4">
    <source>
        <dbReference type="ARBA" id="ARBA00022801"/>
    </source>
</evidence>
<evidence type="ECO:0000256" key="6">
    <source>
        <dbReference type="ARBA" id="ARBA00039017"/>
    </source>
</evidence>
<dbReference type="EC" id="3.5.1.19" evidence="6"/>
<dbReference type="Gene3D" id="3.40.50.850">
    <property type="entry name" value="Isochorismatase-like"/>
    <property type="match status" value="1"/>
</dbReference>
<dbReference type="InterPro" id="IPR052347">
    <property type="entry name" value="Isochorismatase_Nicotinamidase"/>
</dbReference>
<dbReference type="InterPro" id="IPR036380">
    <property type="entry name" value="Isochorismatase-like_sf"/>
</dbReference>
<dbReference type="AlphaFoldDB" id="A0A917JNU1"/>
<evidence type="ECO:0000313" key="10">
    <source>
        <dbReference type="Proteomes" id="UP000613743"/>
    </source>
</evidence>
<evidence type="ECO:0000256" key="5">
    <source>
        <dbReference type="ARBA" id="ARBA00037900"/>
    </source>
</evidence>
<keyword evidence="10" id="KW-1185">Reference proteome</keyword>
<evidence type="ECO:0000256" key="7">
    <source>
        <dbReference type="ARBA" id="ARBA00043224"/>
    </source>
</evidence>
<dbReference type="Proteomes" id="UP000613743">
    <property type="component" value="Unassembled WGS sequence"/>
</dbReference>
<dbReference type="InterPro" id="IPR000868">
    <property type="entry name" value="Isochorismatase-like_dom"/>
</dbReference>
<dbReference type="RefSeq" id="WP_188919502.1">
    <property type="nucleotide sequence ID" value="NZ_BMPZ01000003.1"/>
</dbReference>
<organism evidence="9 10">
    <name type="scientific">Shewanella gelidii</name>
    <dbReference type="NCBI Taxonomy" id="1642821"/>
    <lineage>
        <taxon>Bacteria</taxon>
        <taxon>Pseudomonadati</taxon>
        <taxon>Pseudomonadota</taxon>
        <taxon>Gammaproteobacteria</taxon>
        <taxon>Alteromonadales</taxon>
        <taxon>Shewanellaceae</taxon>
        <taxon>Shewanella</taxon>
    </lineage>
</organism>
<dbReference type="EMBL" id="BMPZ01000003">
    <property type="protein sequence ID" value="GGI78784.1"/>
    <property type="molecule type" value="Genomic_DNA"/>
</dbReference>
<reference evidence="9" key="1">
    <citation type="journal article" date="2014" name="Int. J. Syst. Evol. Microbiol.">
        <title>Complete genome sequence of Corynebacterium casei LMG S-19264T (=DSM 44701T), isolated from a smear-ripened cheese.</title>
        <authorList>
            <consortium name="US DOE Joint Genome Institute (JGI-PGF)"/>
            <person name="Walter F."/>
            <person name="Albersmeier A."/>
            <person name="Kalinowski J."/>
            <person name="Ruckert C."/>
        </authorList>
    </citation>
    <scope>NUCLEOTIDE SEQUENCE</scope>
    <source>
        <strain evidence="9">JCM 30804</strain>
    </source>
</reference>
<dbReference type="PANTHER" id="PTHR11080">
    <property type="entry name" value="PYRAZINAMIDASE/NICOTINAMIDASE"/>
    <property type="match status" value="1"/>
</dbReference>
<evidence type="ECO:0000313" key="9">
    <source>
        <dbReference type="EMBL" id="GGI78784.1"/>
    </source>
</evidence>
<evidence type="ECO:0000256" key="3">
    <source>
        <dbReference type="ARBA" id="ARBA00022723"/>
    </source>
</evidence>
<gene>
    <name evidence="9" type="ORF">GCM10009332_15230</name>
</gene>
<dbReference type="GO" id="GO:0019363">
    <property type="term" value="P:pyridine nucleotide biosynthetic process"/>
    <property type="evidence" value="ECO:0007669"/>
    <property type="project" value="UniProtKB-KW"/>
</dbReference>
<reference evidence="9" key="2">
    <citation type="submission" date="2020-09" db="EMBL/GenBank/DDBJ databases">
        <authorList>
            <person name="Sun Q."/>
            <person name="Ohkuma M."/>
        </authorList>
    </citation>
    <scope>NUCLEOTIDE SEQUENCE</scope>
    <source>
        <strain evidence="9">JCM 30804</strain>
    </source>
</reference>
<comment type="similarity">
    <text evidence="1">Belongs to the isochorismatase family.</text>
</comment>
<name>A0A917JNU1_9GAMM</name>
<proteinExistence type="inferred from homology"/>
<dbReference type="PANTHER" id="PTHR11080:SF2">
    <property type="entry name" value="LD05707P"/>
    <property type="match status" value="1"/>
</dbReference>
<dbReference type="Pfam" id="PF00857">
    <property type="entry name" value="Isochorismatase"/>
    <property type="match status" value="1"/>
</dbReference>
<dbReference type="GO" id="GO:0046872">
    <property type="term" value="F:metal ion binding"/>
    <property type="evidence" value="ECO:0007669"/>
    <property type="project" value="UniProtKB-KW"/>
</dbReference>
<dbReference type="GO" id="GO:0008936">
    <property type="term" value="F:nicotinamidase activity"/>
    <property type="evidence" value="ECO:0007669"/>
    <property type="project" value="UniProtKB-EC"/>
</dbReference>
<evidence type="ECO:0000259" key="8">
    <source>
        <dbReference type="Pfam" id="PF00857"/>
    </source>
</evidence>
<keyword evidence="2" id="KW-0662">Pyridine nucleotide biosynthesis</keyword>
<sequence length="211" mass="23036">MIASLDVDAQKGFTPLCPEELPVPEGADIAKELNAQAKLVDLRIGSKDAHSAKAVWAVNNIDEAFQPLPYDNADLTWPVHCVPGTLGFELIDGLPAPTDYDFFVWKGVEPDLHPYGACFHDIEEQMSTGLIEFLRAHDVTQIVVGGLATDFCVKTTVIQLCNAGLQVFVNLAACRGIDPHGVTTAIELMQQHGAIMIEDHRQLVHLSQQAR</sequence>